<dbReference type="HOGENOM" id="CLU_837222_0_0_1"/>
<dbReference type="Proteomes" id="UP000054485">
    <property type="component" value="Unassembled WGS sequence"/>
</dbReference>
<reference evidence="1 2" key="1">
    <citation type="submission" date="2014-04" db="EMBL/GenBank/DDBJ databases">
        <authorList>
            <consortium name="DOE Joint Genome Institute"/>
            <person name="Kuo A."/>
            <person name="Ruytinx J."/>
            <person name="Rineau F."/>
            <person name="Colpaert J."/>
            <person name="Kohler A."/>
            <person name="Nagy L.G."/>
            <person name="Floudas D."/>
            <person name="Copeland A."/>
            <person name="Barry K.W."/>
            <person name="Cichocki N."/>
            <person name="Veneault-Fourrey C."/>
            <person name="LaButti K."/>
            <person name="Lindquist E.A."/>
            <person name="Lipzen A."/>
            <person name="Lundell T."/>
            <person name="Morin E."/>
            <person name="Murat C."/>
            <person name="Sun H."/>
            <person name="Tunlid A."/>
            <person name="Henrissat B."/>
            <person name="Grigoriev I.V."/>
            <person name="Hibbett D.S."/>
            <person name="Martin F."/>
            <person name="Nordberg H.P."/>
            <person name="Cantor M.N."/>
            <person name="Hua S.X."/>
        </authorList>
    </citation>
    <scope>NUCLEOTIDE SEQUENCE [LARGE SCALE GENOMIC DNA]</scope>
    <source>
        <strain evidence="1 2">UH-Slu-Lm8-n1</strain>
    </source>
</reference>
<name>A0A0D0AVB6_9AGAM</name>
<sequence length="332" mass="38345">MIDQFDIYQSLVCIPNHGIEAQGVLGHFLRNTANHWAELKARFLSVHAKEMTWTPSCYPLTPRSKRPLRSRSQNTHFWTLEDRMKRIQSRATLRRSSVSPNLARQSKMPDLKVLYAHYARRRMHGEASDEYECGESSPKRKRAVIGIRDVNKTSRDMLPFVRPRYSYDHSYDERLPQWSPGVQGSMDSHIDAIMDHKMADIKDECWFQFNATPRFSIGADSTSMNRVVYGNFGVPRMFERALASKKTTDPRRRPCPTVDIDMTAPRELPSASCHHPWQDMYEAGFIHRKKSSVVPASEPMQTTADLMREIFGDGEIDDADSILSMIRYLNIM</sequence>
<dbReference type="OrthoDB" id="2665611at2759"/>
<dbReference type="EMBL" id="KN835256">
    <property type="protein sequence ID" value="KIK41844.1"/>
    <property type="molecule type" value="Genomic_DNA"/>
</dbReference>
<reference evidence="2" key="2">
    <citation type="submission" date="2015-01" db="EMBL/GenBank/DDBJ databases">
        <title>Evolutionary Origins and Diversification of the Mycorrhizal Mutualists.</title>
        <authorList>
            <consortium name="DOE Joint Genome Institute"/>
            <consortium name="Mycorrhizal Genomics Consortium"/>
            <person name="Kohler A."/>
            <person name="Kuo A."/>
            <person name="Nagy L.G."/>
            <person name="Floudas D."/>
            <person name="Copeland A."/>
            <person name="Barry K.W."/>
            <person name="Cichocki N."/>
            <person name="Veneault-Fourrey C."/>
            <person name="LaButti K."/>
            <person name="Lindquist E.A."/>
            <person name="Lipzen A."/>
            <person name="Lundell T."/>
            <person name="Morin E."/>
            <person name="Murat C."/>
            <person name="Riley R."/>
            <person name="Ohm R."/>
            <person name="Sun H."/>
            <person name="Tunlid A."/>
            <person name="Henrissat B."/>
            <person name="Grigoriev I.V."/>
            <person name="Hibbett D.S."/>
            <person name="Martin F."/>
        </authorList>
    </citation>
    <scope>NUCLEOTIDE SEQUENCE [LARGE SCALE GENOMIC DNA]</scope>
    <source>
        <strain evidence="2">UH-Slu-Lm8-n1</strain>
    </source>
</reference>
<gene>
    <name evidence="1" type="ORF">CY34DRAFT_182389</name>
</gene>
<dbReference type="InParanoid" id="A0A0D0AVB6"/>
<evidence type="ECO:0000313" key="1">
    <source>
        <dbReference type="EMBL" id="KIK41844.1"/>
    </source>
</evidence>
<accession>A0A0D0AVB6</accession>
<proteinExistence type="predicted"/>
<keyword evidence="2" id="KW-1185">Reference proteome</keyword>
<dbReference type="AlphaFoldDB" id="A0A0D0AVB6"/>
<organism evidence="1 2">
    <name type="scientific">Suillus luteus UH-Slu-Lm8-n1</name>
    <dbReference type="NCBI Taxonomy" id="930992"/>
    <lineage>
        <taxon>Eukaryota</taxon>
        <taxon>Fungi</taxon>
        <taxon>Dikarya</taxon>
        <taxon>Basidiomycota</taxon>
        <taxon>Agaricomycotina</taxon>
        <taxon>Agaricomycetes</taxon>
        <taxon>Agaricomycetidae</taxon>
        <taxon>Boletales</taxon>
        <taxon>Suillineae</taxon>
        <taxon>Suillaceae</taxon>
        <taxon>Suillus</taxon>
    </lineage>
</organism>
<evidence type="ECO:0000313" key="2">
    <source>
        <dbReference type="Proteomes" id="UP000054485"/>
    </source>
</evidence>
<protein>
    <submittedName>
        <fullName evidence="1">Uncharacterized protein</fullName>
    </submittedName>
</protein>